<dbReference type="GO" id="GO:0044027">
    <property type="term" value="P:negative regulation of gene expression via chromosomal CpG island methylation"/>
    <property type="evidence" value="ECO:0007669"/>
    <property type="project" value="TreeGrafter"/>
</dbReference>
<dbReference type="Proteomes" id="UP000772434">
    <property type="component" value="Unassembled WGS sequence"/>
</dbReference>
<dbReference type="Gene3D" id="3.40.50.150">
    <property type="entry name" value="Vaccinia Virus protein VP39"/>
    <property type="match status" value="1"/>
</dbReference>
<gene>
    <name evidence="1" type="ORF">BDP27DRAFT_1407236</name>
</gene>
<dbReference type="GO" id="GO:0003677">
    <property type="term" value="F:DNA binding"/>
    <property type="evidence" value="ECO:0007669"/>
    <property type="project" value="TreeGrafter"/>
</dbReference>
<dbReference type="PANTHER" id="PTHR10629:SF52">
    <property type="entry name" value="DNA (CYTOSINE-5)-METHYLTRANSFERASE 1"/>
    <property type="match status" value="1"/>
</dbReference>
<dbReference type="EMBL" id="JADNRY010000255">
    <property type="protein sequence ID" value="KAF9060220.1"/>
    <property type="molecule type" value="Genomic_DNA"/>
</dbReference>
<name>A0A9P5PDR0_9AGAR</name>
<keyword evidence="2" id="KW-1185">Reference proteome</keyword>
<comment type="caution">
    <text evidence="1">The sequence shown here is derived from an EMBL/GenBank/DDBJ whole genome shotgun (WGS) entry which is preliminary data.</text>
</comment>
<protein>
    <recommendedName>
        <fullName evidence="3">DNA (cytosine-5-)-methyltransferase</fullName>
    </recommendedName>
</protein>
<reference evidence="1" key="1">
    <citation type="submission" date="2020-11" db="EMBL/GenBank/DDBJ databases">
        <authorList>
            <consortium name="DOE Joint Genome Institute"/>
            <person name="Ahrendt S."/>
            <person name="Riley R."/>
            <person name="Andreopoulos W."/>
            <person name="Labutti K."/>
            <person name="Pangilinan J."/>
            <person name="Ruiz-Duenas F.J."/>
            <person name="Barrasa J.M."/>
            <person name="Sanchez-Garcia M."/>
            <person name="Camarero S."/>
            <person name="Miyauchi S."/>
            <person name="Serrano A."/>
            <person name="Linde D."/>
            <person name="Babiker R."/>
            <person name="Drula E."/>
            <person name="Ayuso-Fernandez I."/>
            <person name="Pacheco R."/>
            <person name="Padilla G."/>
            <person name="Ferreira P."/>
            <person name="Barriuso J."/>
            <person name="Kellner H."/>
            <person name="Castanera R."/>
            <person name="Alfaro M."/>
            <person name="Ramirez L."/>
            <person name="Pisabarro A.G."/>
            <person name="Kuo A."/>
            <person name="Tritt A."/>
            <person name="Lipzen A."/>
            <person name="He G."/>
            <person name="Yan M."/>
            <person name="Ng V."/>
            <person name="Cullen D."/>
            <person name="Martin F."/>
            <person name="Rosso M.-N."/>
            <person name="Henrissat B."/>
            <person name="Hibbett D."/>
            <person name="Martinez A.T."/>
            <person name="Grigoriev I.V."/>
        </authorList>
    </citation>
    <scope>NUCLEOTIDE SEQUENCE</scope>
    <source>
        <strain evidence="1">AH 40177</strain>
    </source>
</reference>
<dbReference type="AlphaFoldDB" id="A0A9P5PDR0"/>
<dbReference type="GO" id="GO:0003886">
    <property type="term" value="F:DNA (cytosine-5-)-methyltransferase activity"/>
    <property type="evidence" value="ECO:0007669"/>
    <property type="project" value="TreeGrafter"/>
</dbReference>
<accession>A0A9P5PDR0</accession>
<dbReference type="PANTHER" id="PTHR10629">
    <property type="entry name" value="CYTOSINE-SPECIFIC METHYLTRANSFERASE"/>
    <property type="match status" value="1"/>
</dbReference>
<sequence length="500" mass="56849">MINKRELFCSENHECNYNRVNAESLIQICHVVAAKYHSIGIENWILHSPDHFYVWYCFPSLNVKTWDSKRCITRKEVSVCKQCHNSRLQESKSLNTFMQQKTTLCALDVFGGCGAFGLALAEGSSSFDITHAIEIAPSAAQTYKLNSPETTVLNICVNDAVWYIIKKNLNKNNPDDTPITKATGKPVEFSLRPGDTEVLIAGSPWLFIMLINGGAVWPTLHIKQGALKLLISSIKSDSLSYKLVTMVYLKVVFDSFWLPAFLAHCYPSFLSPYMLFHWRVFPHICISILWMARPFLQFMSCEAPCSLLPSQLLMLSATSVVLTGGIMGRRAKQIFLRFLVRYIFVGGGWWGLNNGENPYEHPAHSRFQLQVWRNDVVTDIQHFTRKFPLKTVERVINVTSEPASDHQGLPPHLAQFQTWNLSVYFVKSSGNKSLYKCLNPDCYFMTMITNVSPTAKQSSVIHPCHCCIGNAVPWQLSLALEEEIKKALYRQYKQNQIEID</sequence>
<dbReference type="GO" id="GO:0005634">
    <property type="term" value="C:nucleus"/>
    <property type="evidence" value="ECO:0007669"/>
    <property type="project" value="TreeGrafter"/>
</dbReference>
<dbReference type="InterPro" id="IPR050390">
    <property type="entry name" value="C5-Methyltransferase"/>
</dbReference>
<dbReference type="InterPro" id="IPR029063">
    <property type="entry name" value="SAM-dependent_MTases_sf"/>
</dbReference>
<organism evidence="1 2">
    <name type="scientific">Rhodocollybia butyracea</name>
    <dbReference type="NCBI Taxonomy" id="206335"/>
    <lineage>
        <taxon>Eukaryota</taxon>
        <taxon>Fungi</taxon>
        <taxon>Dikarya</taxon>
        <taxon>Basidiomycota</taxon>
        <taxon>Agaricomycotina</taxon>
        <taxon>Agaricomycetes</taxon>
        <taxon>Agaricomycetidae</taxon>
        <taxon>Agaricales</taxon>
        <taxon>Marasmiineae</taxon>
        <taxon>Omphalotaceae</taxon>
        <taxon>Rhodocollybia</taxon>
    </lineage>
</organism>
<dbReference type="OrthoDB" id="5376140at2759"/>
<evidence type="ECO:0000313" key="1">
    <source>
        <dbReference type="EMBL" id="KAF9060220.1"/>
    </source>
</evidence>
<proteinExistence type="predicted"/>
<dbReference type="SUPFAM" id="SSF53335">
    <property type="entry name" value="S-adenosyl-L-methionine-dependent methyltransferases"/>
    <property type="match status" value="1"/>
</dbReference>
<evidence type="ECO:0008006" key="3">
    <source>
        <dbReference type="Google" id="ProtNLM"/>
    </source>
</evidence>
<evidence type="ECO:0000313" key="2">
    <source>
        <dbReference type="Proteomes" id="UP000772434"/>
    </source>
</evidence>